<evidence type="ECO:0000256" key="1">
    <source>
        <dbReference type="ARBA" id="ARBA00022649"/>
    </source>
</evidence>
<protein>
    <submittedName>
        <fullName evidence="2">Plasmid stabilization system</fullName>
    </submittedName>
</protein>
<keyword evidence="1" id="KW-1277">Toxin-antitoxin system</keyword>
<sequence>MPERYPLLQRHRSSGVRRRVHGNYLIFYRITTEAVEILHVLHGAMDFDAILFLGK</sequence>
<dbReference type="InterPro" id="IPR007712">
    <property type="entry name" value="RelE/ParE_toxin"/>
</dbReference>
<evidence type="ECO:0000313" key="2">
    <source>
        <dbReference type="EMBL" id="SJM31214.1"/>
    </source>
</evidence>
<dbReference type="AlphaFoldDB" id="A0A2P9AJ86"/>
<dbReference type="InterPro" id="IPR035093">
    <property type="entry name" value="RelE/ParE_toxin_dom_sf"/>
</dbReference>
<reference evidence="3" key="1">
    <citation type="submission" date="2016-12" db="EMBL/GenBank/DDBJ databases">
        <authorList>
            <person name="Brunel B."/>
        </authorList>
    </citation>
    <scope>NUCLEOTIDE SEQUENCE [LARGE SCALE GENOMIC DNA]</scope>
</reference>
<gene>
    <name evidence="2" type="ORF">BQ8482_180442</name>
</gene>
<organism evidence="2 3">
    <name type="scientific">Mesorhizobium delmotii</name>
    <dbReference type="NCBI Taxonomy" id="1631247"/>
    <lineage>
        <taxon>Bacteria</taxon>
        <taxon>Pseudomonadati</taxon>
        <taxon>Pseudomonadota</taxon>
        <taxon>Alphaproteobacteria</taxon>
        <taxon>Hyphomicrobiales</taxon>
        <taxon>Phyllobacteriaceae</taxon>
        <taxon>Mesorhizobium</taxon>
    </lineage>
</organism>
<dbReference type="Pfam" id="PF05016">
    <property type="entry name" value="ParE_toxin"/>
    <property type="match status" value="1"/>
</dbReference>
<keyword evidence="3" id="KW-1185">Reference proteome</keyword>
<dbReference type="EMBL" id="FUIG01000024">
    <property type="protein sequence ID" value="SJM31214.1"/>
    <property type="molecule type" value="Genomic_DNA"/>
</dbReference>
<name>A0A2P9AJ86_9HYPH</name>
<accession>A0A2P9AJ86</accession>
<dbReference type="Proteomes" id="UP000245698">
    <property type="component" value="Unassembled WGS sequence"/>
</dbReference>
<evidence type="ECO:0000313" key="3">
    <source>
        <dbReference type="Proteomes" id="UP000245698"/>
    </source>
</evidence>
<proteinExistence type="predicted"/>
<dbReference type="Gene3D" id="3.30.2310.20">
    <property type="entry name" value="RelE-like"/>
    <property type="match status" value="1"/>
</dbReference>